<dbReference type="Gene3D" id="3.30.420.10">
    <property type="entry name" value="Ribonuclease H-like superfamily/Ribonuclease H"/>
    <property type="match status" value="1"/>
</dbReference>
<sequence>MENLTKKQAFFCLNSWVHYRPRVINQEKLEDLFKRNEAIEIKTDKFINIKNNQIIDEMLKKRNFRYEIICYLFKNSPNCEIFYKKSRKCLIDKAMEVYKVSESSIKRMFCNYLKGAKTINSLIPKTDNCGARGKERTIKNRQGLIIDNEIKRIFKEGINKYYNTSRKNNKKVCYELTIRDYLRINPNSKIPSIKQFYYWFAKITNDSKRNEISKRYGNRIYYQKARAIIGNSLQDTLGPAELYQIDSTILDVYIVSKLNRNVIVGRPVLYLVLDVYSRMIVGINVSIEPFNSYNGVQGALINAFSNKVSYCKKYGIYIKKEEWDVNCIPSRILADRGDLLSGNIQNAISNLKILIQNTSSYRGDMKGIVEKAFERIHAYIKPFVNGVVENKFNKIERGNVDYRLKANLILDEITQIIIRYVLFYNNSHVLNNYESDGLTIENSIPKIPSKIWQYGVKSKIGLLRELPEEIIKLNLLNNKEVSVTSKGVRLGKLYYVSKYTLEAGWYQKARIEGTFKVRVSYKTDDLSEIYYIKEDKMSYDTLILVTYMEQYKNMSEEEINKVFEYEGMLNKEASEREIKEKITLYDEIEKITKKAKIEQEIVKDKDISKSKRLRNIRNNLETERDFYRKEKSNNHADIDEDIKVFNQIISDEWREDYEQ</sequence>
<evidence type="ECO:0000313" key="2">
    <source>
        <dbReference type="EMBL" id="OAA85080.1"/>
    </source>
</evidence>
<dbReference type="PROSITE" id="PS50994">
    <property type="entry name" value="INTEGRASE"/>
    <property type="match status" value="1"/>
</dbReference>
<protein>
    <submittedName>
        <fullName evidence="2">Transposon Tn7 transposition protein TnsB</fullName>
    </submittedName>
</protein>
<dbReference type="Proteomes" id="UP000077407">
    <property type="component" value="Unassembled WGS sequence"/>
</dbReference>
<dbReference type="InterPro" id="IPR012337">
    <property type="entry name" value="RNaseH-like_sf"/>
</dbReference>
<proteinExistence type="predicted"/>
<accession>A0A168MRY6</accession>
<comment type="caution">
    <text evidence="2">The sequence shown here is derived from an EMBL/GenBank/DDBJ whole genome shotgun (WGS) entry which is preliminary data.</text>
</comment>
<dbReference type="InterPro" id="IPR036397">
    <property type="entry name" value="RNaseH_sf"/>
</dbReference>
<evidence type="ECO:0000259" key="1">
    <source>
        <dbReference type="PROSITE" id="PS50994"/>
    </source>
</evidence>
<dbReference type="GO" id="GO:0003676">
    <property type="term" value="F:nucleic acid binding"/>
    <property type="evidence" value="ECO:0007669"/>
    <property type="project" value="InterPro"/>
</dbReference>
<dbReference type="AlphaFoldDB" id="A0A168MRY6"/>
<reference evidence="2 3" key="1">
    <citation type="journal article" date="2015" name="Biotechnol. Bioeng.">
        <title>Genome sequence and phenotypic characterization of Caulobacter segnis.</title>
        <authorList>
            <person name="Patel S."/>
            <person name="Fletcher B."/>
            <person name="Scott D.C."/>
            <person name="Ely B."/>
        </authorList>
    </citation>
    <scope>NUCLEOTIDE SEQUENCE [LARGE SCALE GENOMIC DNA]</scope>
    <source>
        <strain evidence="2 3">ERI-2</strain>
    </source>
</reference>
<dbReference type="GO" id="GO:0015074">
    <property type="term" value="P:DNA integration"/>
    <property type="evidence" value="ECO:0007669"/>
    <property type="project" value="InterPro"/>
</dbReference>
<dbReference type="SUPFAM" id="SSF53098">
    <property type="entry name" value="Ribonuclease H-like"/>
    <property type="match status" value="1"/>
</dbReference>
<name>A0A168MRY6_9CLOT</name>
<dbReference type="PATRIC" id="fig|1538.10.peg.2944"/>
<gene>
    <name evidence="2" type="primary">tnsB</name>
    <name evidence="2" type="ORF">WY13_02565</name>
</gene>
<evidence type="ECO:0000313" key="3">
    <source>
        <dbReference type="Proteomes" id="UP000077407"/>
    </source>
</evidence>
<dbReference type="EMBL" id="LITT01000034">
    <property type="protein sequence ID" value="OAA85080.1"/>
    <property type="molecule type" value="Genomic_DNA"/>
</dbReference>
<dbReference type="InterPro" id="IPR001584">
    <property type="entry name" value="Integrase_cat-core"/>
</dbReference>
<organism evidence="2 3">
    <name type="scientific">Clostridium ljungdahlii</name>
    <dbReference type="NCBI Taxonomy" id="1538"/>
    <lineage>
        <taxon>Bacteria</taxon>
        <taxon>Bacillati</taxon>
        <taxon>Bacillota</taxon>
        <taxon>Clostridia</taxon>
        <taxon>Eubacteriales</taxon>
        <taxon>Clostridiaceae</taxon>
        <taxon>Clostridium</taxon>
    </lineage>
</organism>
<feature type="domain" description="Integrase catalytic" evidence="1">
    <location>
        <begin position="235"/>
        <end position="456"/>
    </location>
</feature>
<dbReference type="OrthoDB" id="501284at2"/>